<comment type="caution">
    <text evidence="1">The sequence shown here is derived from an EMBL/GenBank/DDBJ whole genome shotgun (WGS) entry which is preliminary data.</text>
</comment>
<evidence type="ECO:0000313" key="2">
    <source>
        <dbReference type="Proteomes" id="UP001464891"/>
    </source>
</evidence>
<organism evidence="1 2">
    <name type="scientific">Trichocoleus desertorum GB2-A4</name>
    <dbReference type="NCBI Taxonomy" id="2933944"/>
    <lineage>
        <taxon>Bacteria</taxon>
        <taxon>Bacillati</taxon>
        <taxon>Cyanobacteriota</taxon>
        <taxon>Cyanophyceae</taxon>
        <taxon>Leptolyngbyales</taxon>
        <taxon>Trichocoleusaceae</taxon>
        <taxon>Trichocoleus</taxon>
    </lineage>
</organism>
<proteinExistence type="predicted"/>
<keyword evidence="2" id="KW-1185">Reference proteome</keyword>
<sequence length="117" mass="12389">MPQGFQLAEAIANSCTARAPQTSLCREGPNYTLVYRNAQNTCFLMRAVAGGVGGGVSEFELQTRTTLLGEGVSCLASLLEAINSPPLSNCESCNPISLASQLHYNRRQVPLALSTIG</sequence>
<gene>
    <name evidence="1" type="ORF">NC998_27415</name>
</gene>
<dbReference type="Proteomes" id="UP001464891">
    <property type="component" value="Unassembled WGS sequence"/>
</dbReference>
<evidence type="ECO:0000313" key="1">
    <source>
        <dbReference type="EMBL" id="MEP0820820.1"/>
    </source>
</evidence>
<dbReference type="RefSeq" id="WP_190442842.1">
    <property type="nucleotide sequence ID" value="NZ_JAMPKM010000047.1"/>
</dbReference>
<accession>A0ABV0JID8</accession>
<protein>
    <submittedName>
        <fullName evidence="1">Uncharacterized protein</fullName>
    </submittedName>
</protein>
<dbReference type="EMBL" id="JAMPKM010000047">
    <property type="protein sequence ID" value="MEP0820820.1"/>
    <property type="molecule type" value="Genomic_DNA"/>
</dbReference>
<name>A0ABV0JID8_9CYAN</name>
<reference evidence="1 2" key="1">
    <citation type="submission" date="2022-04" db="EMBL/GenBank/DDBJ databases">
        <title>Positive selection, recombination, and allopatry shape intraspecific diversity of widespread and dominant cyanobacteria.</title>
        <authorList>
            <person name="Wei J."/>
            <person name="Shu W."/>
            <person name="Hu C."/>
        </authorList>
    </citation>
    <scope>NUCLEOTIDE SEQUENCE [LARGE SCALE GENOMIC DNA]</scope>
    <source>
        <strain evidence="1 2">GB2-A4</strain>
    </source>
</reference>